<dbReference type="OMA" id="LCEYKLG"/>
<dbReference type="Pfam" id="PF13424">
    <property type="entry name" value="TPR_12"/>
    <property type="match status" value="1"/>
</dbReference>
<dbReference type="InterPro" id="IPR019734">
    <property type="entry name" value="TPR_rpt"/>
</dbReference>
<keyword evidence="2" id="KW-0963">Cytoplasm</keyword>
<dbReference type="SUPFAM" id="SSF48452">
    <property type="entry name" value="TPR-like"/>
    <property type="match status" value="3"/>
</dbReference>
<sequence length="550" mass="62269">MSDAQRALDAKNKGNAAFSAKKYEEAVQHFDEAISLDPSNQILYSNRSACYNALNQYDKALLDGNKAVELKPDWSKGYLRQGNALFGLMKYTEAAEAAKKGLELEPSNPQLQDLQVDIRAATQPKKSMFGPQEMAKLAIDPRTRDFMSQPDFLAKLRDFDRNPESMVQHLGDPRVMAAFSVITGVDLSQGADNNQQDFPSPPPTKPQPKPAEQPKPTPAPAKPAPIELTEAQKERDAGNQCYKKQRLSYELDPKDLLALNNKAAVYMEQQRFEECIELCKSASEKASEIRADYKIRSKIFTRLGNAYLKTDKIDDALKAYNHAIIEDKNAETIANLSKCEKLKKERDAQAYLSPDLSLIAKNQGIEHFRKHEFPEAIKSFEEAIRRNPVDHTIYSNRSAAYYKLTEYPLAVKDAEKTIELAPNFIKGYIRKANALFALREYQKALEACDQGLRIEENNPELVEISNKTFLAIRKQESNMTDEERIENAAKNPEIRDILQDPIMNQILQDMQTNPGAIQDHLKNPMIKAKFDKLVRAGVVRMGETAKQEYY</sequence>
<feature type="domain" description="STI1" evidence="7">
    <location>
        <begin position="130"/>
        <end position="169"/>
    </location>
</feature>
<evidence type="ECO:0000256" key="3">
    <source>
        <dbReference type="ARBA" id="ARBA00022737"/>
    </source>
</evidence>
<dbReference type="Pfam" id="PF13432">
    <property type="entry name" value="TPR_16"/>
    <property type="match status" value="1"/>
</dbReference>
<dbReference type="PANTHER" id="PTHR22904">
    <property type="entry name" value="TPR REPEAT CONTAINING PROTEIN"/>
    <property type="match status" value="1"/>
</dbReference>
<dbReference type="FunFam" id="1.10.260.100:FF:000002">
    <property type="entry name" value="Stress-induced-phosphoprotein 1 (Hsp70/Hsp90-organizing)"/>
    <property type="match status" value="1"/>
</dbReference>
<dbReference type="FunCoup" id="D3AWT2">
    <property type="interactions" value="623"/>
</dbReference>
<dbReference type="PROSITE" id="PS50005">
    <property type="entry name" value="TPR"/>
    <property type="match status" value="6"/>
</dbReference>
<dbReference type="GO" id="GO:0051879">
    <property type="term" value="F:Hsp90 protein binding"/>
    <property type="evidence" value="ECO:0007669"/>
    <property type="project" value="TreeGrafter"/>
</dbReference>
<organism evidence="8 9">
    <name type="scientific">Heterostelium pallidum (strain ATCC 26659 / Pp 5 / PN500)</name>
    <name type="common">Cellular slime mold</name>
    <name type="synonym">Polysphondylium pallidum</name>
    <dbReference type="NCBI Taxonomy" id="670386"/>
    <lineage>
        <taxon>Eukaryota</taxon>
        <taxon>Amoebozoa</taxon>
        <taxon>Evosea</taxon>
        <taxon>Eumycetozoa</taxon>
        <taxon>Dictyostelia</taxon>
        <taxon>Acytosteliales</taxon>
        <taxon>Acytosteliaceae</taxon>
        <taxon>Heterostelium</taxon>
    </lineage>
</organism>
<dbReference type="GeneID" id="31356093"/>
<evidence type="ECO:0000256" key="6">
    <source>
        <dbReference type="SAM" id="MobiDB-lite"/>
    </source>
</evidence>
<dbReference type="PANTHER" id="PTHR22904:SF523">
    <property type="entry name" value="STRESS-INDUCED-PHOSPHOPROTEIN 1"/>
    <property type="match status" value="1"/>
</dbReference>
<dbReference type="Proteomes" id="UP000001396">
    <property type="component" value="Unassembled WGS sequence"/>
</dbReference>
<feature type="repeat" description="TPR" evidence="5">
    <location>
        <begin position="297"/>
        <end position="330"/>
    </location>
</feature>
<dbReference type="InterPro" id="IPR011990">
    <property type="entry name" value="TPR-like_helical_dom_sf"/>
</dbReference>
<feature type="repeat" description="TPR" evidence="5">
    <location>
        <begin position="41"/>
        <end position="74"/>
    </location>
</feature>
<dbReference type="InterPro" id="IPR041243">
    <property type="entry name" value="STI1/HOP_DP"/>
</dbReference>
<dbReference type="Gene3D" id="1.10.260.100">
    <property type="match status" value="2"/>
</dbReference>
<dbReference type="Pfam" id="PF00515">
    <property type="entry name" value="TPR_1"/>
    <property type="match status" value="1"/>
</dbReference>
<dbReference type="InterPro" id="IPR006636">
    <property type="entry name" value="STI1_HS-bd"/>
</dbReference>
<dbReference type="SMART" id="SM00727">
    <property type="entry name" value="STI1"/>
    <property type="match status" value="2"/>
</dbReference>
<proteinExistence type="predicted"/>
<evidence type="ECO:0000256" key="1">
    <source>
        <dbReference type="ARBA" id="ARBA00004496"/>
    </source>
</evidence>
<accession>D3AWT2</accession>
<comment type="subcellular location">
    <subcellularLocation>
        <location evidence="1">Cytoplasm</location>
    </subcellularLocation>
</comment>
<evidence type="ECO:0000313" key="8">
    <source>
        <dbReference type="EMBL" id="EFA86755.1"/>
    </source>
</evidence>
<dbReference type="EMBL" id="ADBJ01000002">
    <property type="protein sequence ID" value="EFA86755.1"/>
    <property type="molecule type" value="Genomic_DNA"/>
</dbReference>
<feature type="repeat" description="TPR" evidence="5">
    <location>
        <begin position="75"/>
        <end position="108"/>
    </location>
</feature>
<dbReference type="STRING" id="670386.D3AWT2"/>
<dbReference type="Pfam" id="PF17830">
    <property type="entry name" value="STI1-HOP_DP"/>
    <property type="match status" value="2"/>
</dbReference>
<feature type="repeat" description="TPR" evidence="5">
    <location>
        <begin position="391"/>
        <end position="424"/>
    </location>
</feature>
<evidence type="ECO:0000256" key="5">
    <source>
        <dbReference type="PROSITE-ProRule" id="PRU00339"/>
    </source>
</evidence>
<dbReference type="InParanoid" id="D3AWT2"/>
<dbReference type="Gene3D" id="1.25.40.10">
    <property type="entry name" value="Tetratricopeptide repeat domain"/>
    <property type="match status" value="3"/>
</dbReference>
<keyword evidence="4 5" id="KW-0802">TPR repeat</keyword>
<feature type="domain" description="STI1" evidence="7">
    <location>
        <begin position="491"/>
        <end position="530"/>
    </location>
</feature>
<dbReference type="FunFam" id="1.25.40.10:FF:000020">
    <property type="entry name" value="Stress-induced phosphoprotein 1"/>
    <property type="match status" value="1"/>
</dbReference>
<reference evidence="8 9" key="1">
    <citation type="journal article" date="2011" name="Genome Res.">
        <title>Phylogeny-wide analysis of social amoeba genomes highlights ancient origins for complex intercellular communication.</title>
        <authorList>
            <person name="Heidel A.J."/>
            <person name="Lawal H.M."/>
            <person name="Felder M."/>
            <person name="Schilde C."/>
            <person name="Helps N.R."/>
            <person name="Tunggal B."/>
            <person name="Rivero F."/>
            <person name="John U."/>
            <person name="Schleicher M."/>
            <person name="Eichinger L."/>
            <person name="Platzer M."/>
            <person name="Noegel A.A."/>
            <person name="Schaap P."/>
            <person name="Gloeckner G."/>
        </authorList>
    </citation>
    <scope>NUCLEOTIDE SEQUENCE [LARGE SCALE GENOMIC DNA]</scope>
    <source>
        <strain evidence="9">ATCC 26659 / Pp 5 / PN500</strain>
    </source>
</reference>
<evidence type="ECO:0000256" key="4">
    <source>
        <dbReference type="ARBA" id="ARBA00022803"/>
    </source>
</evidence>
<feature type="repeat" description="TPR" evidence="5">
    <location>
        <begin position="7"/>
        <end position="40"/>
    </location>
</feature>
<evidence type="ECO:0000259" key="7">
    <source>
        <dbReference type="SMART" id="SM00727"/>
    </source>
</evidence>
<gene>
    <name evidence="8" type="primary">sti1</name>
    <name evidence="8" type="ORF">PPL_00560</name>
</gene>
<dbReference type="RefSeq" id="XP_020438859.1">
    <property type="nucleotide sequence ID" value="XM_020571585.1"/>
</dbReference>
<feature type="compositionally biased region" description="Pro residues" evidence="6">
    <location>
        <begin position="199"/>
        <end position="223"/>
    </location>
</feature>
<dbReference type="GO" id="GO:0005737">
    <property type="term" value="C:cytoplasm"/>
    <property type="evidence" value="ECO:0007669"/>
    <property type="project" value="UniProtKB-SubCell"/>
</dbReference>
<evidence type="ECO:0000313" key="9">
    <source>
        <dbReference type="Proteomes" id="UP000001396"/>
    </source>
</evidence>
<comment type="caution">
    <text evidence="8">The sequence shown here is derived from an EMBL/GenBank/DDBJ whole genome shotgun (WGS) entry which is preliminary data.</text>
</comment>
<dbReference type="SMART" id="SM00028">
    <property type="entry name" value="TPR"/>
    <property type="match status" value="8"/>
</dbReference>
<name>D3AWT2_HETP5</name>
<evidence type="ECO:0000256" key="2">
    <source>
        <dbReference type="ARBA" id="ARBA00022490"/>
    </source>
</evidence>
<protein>
    <submittedName>
        <fullName evidence="8">Tetratricopeptide-like helical domain-containing protein</fullName>
    </submittedName>
</protein>
<keyword evidence="3" id="KW-0677">Repeat</keyword>
<feature type="region of interest" description="Disordered" evidence="6">
    <location>
        <begin position="189"/>
        <end position="223"/>
    </location>
</feature>
<feature type="repeat" description="TPR" evidence="5">
    <location>
        <begin position="357"/>
        <end position="390"/>
    </location>
</feature>
<keyword evidence="9" id="KW-1185">Reference proteome</keyword>
<dbReference type="AlphaFoldDB" id="D3AWT2"/>